<keyword evidence="2" id="KW-1185">Reference proteome</keyword>
<organism evidence="1 2">
    <name type="scientific">Ixodes persulcatus</name>
    <name type="common">Taiga tick</name>
    <dbReference type="NCBI Taxonomy" id="34615"/>
    <lineage>
        <taxon>Eukaryota</taxon>
        <taxon>Metazoa</taxon>
        <taxon>Ecdysozoa</taxon>
        <taxon>Arthropoda</taxon>
        <taxon>Chelicerata</taxon>
        <taxon>Arachnida</taxon>
        <taxon>Acari</taxon>
        <taxon>Parasitiformes</taxon>
        <taxon>Ixodida</taxon>
        <taxon>Ixodoidea</taxon>
        <taxon>Ixodidae</taxon>
        <taxon>Ixodinae</taxon>
        <taxon>Ixodes</taxon>
    </lineage>
</organism>
<evidence type="ECO:0000313" key="1">
    <source>
        <dbReference type="EMBL" id="KAG0438769.1"/>
    </source>
</evidence>
<comment type="caution">
    <text evidence="1">The sequence shown here is derived from an EMBL/GenBank/DDBJ whole genome shotgun (WGS) entry which is preliminary data.</text>
</comment>
<sequence length="515" mass="56413">MCRPVPDSAEPLQVRHLAVHGINAFLDHMAQHCKLEFAALVVFSSLYELVVPFTRDFDSIRAALARVECHDKTNLEAGLEGAKQVLQDEWGHSMPCQVVLVTDGSLGVGAAWRAPPGESPLGRLHVVCLGSPQGPALPHYQRLVDAHGGGRLCLPEGPPSIRSVTQAFESLAQSLYVPFRGVLRCGQLWSCVTLCPPPEPHRRPGDFHWSTAQAGPTIQVCGFLDLVDVANPPTLSRHLVLPVPSCRHGWHRSRGLPRREELQLSRFGVSIHFHVSCISSTRWRPGVRRTHPGILAVAEEGAKAEAEEEEGANDEGKQPSFCVLLHGSLKVEGMVALCQLGPEWYGILYSWADSKKKSNLMLSTFEPGLETVPWLGNFSRLGPLAAGEGPSLPGFPVKPGDKHSYSQNSVVWIRQSDLQADIQKILRHARKLPEKTANFYKELNRLRRAALSLGFHELLEGMATILERECTLLPGSAHPDAALQLTHASSFLRGPGCRDYAASLLPLRTKFSAGD</sequence>
<gene>
    <name evidence="1" type="ORF">HPB47_016878</name>
</gene>
<protein>
    <submittedName>
        <fullName evidence="1">Uncharacterized protein</fullName>
    </submittedName>
</protein>
<proteinExistence type="predicted"/>
<accession>A0AC60QPS1</accession>
<evidence type="ECO:0000313" key="2">
    <source>
        <dbReference type="Proteomes" id="UP000805193"/>
    </source>
</evidence>
<dbReference type="Proteomes" id="UP000805193">
    <property type="component" value="Unassembled WGS sequence"/>
</dbReference>
<dbReference type="EMBL" id="JABSTQ010005680">
    <property type="protein sequence ID" value="KAG0438769.1"/>
    <property type="molecule type" value="Genomic_DNA"/>
</dbReference>
<reference evidence="1 2" key="1">
    <citation type="journal article" date="2020" name="Cell">
        <title>Large-Scale Comparative Analyses of Tick Genomes Elucidate Their Genetic Diversity and Vector Capacities.</title>
        <authorList>
            <consortium name="Tick Genome and Microbiome Consortium (TIGMIC)"/>
            <person name="Jia N."/>
            <person name="Wang J."/>
            <person name="Shi W."/>
            <person name="Du L."/>
            <person name="Sun Y."/>
            <person name="Zhan W."/>
            <person name="Jiang J.F."/>
            <person name="Wang Q."/>
            <person name="Zhang B."/>
            <person name="Ji P."/>
            <person name="Bell-Sakyi L."/>
            <person name="Cui X.M."/>
            <person name="Yuan T.T."/>
            <person name="Jiang B.G."/>
            <person name="Yang W.F."/>
            <person name="Lam T.T."/>
            <person name="Chang Q.C."/>
            <person name="Ding S.J."/>
            <person name="Wang X.J."/>
            <person name="Zhu J.G."/>
            <person name="Ruan X.D."/>
            <person name="Zhao L."/>
            <person name="Wei J.T."/>
            <person name="Ye R.Z."/>
            <person name="Que T.C."/>
            <person name="Du C.H."/>
            <person name="Zhou Y.H."/>
            <person name="Cheng J.X."/>
            <person name="Dai P.F."/>
            <person name="Guo W.B."/>
            <person name="Han X.H."/>
            <person name="Huang E.J."/>
            <person name="Li L.F."/>
            <person name="Wei W."/>
            <person name="Gao Y.C."/>
            <person name="Liu J.Z."/>
            <person name="Shao H.Z."/>
            <person name="Wang X."/>
            <person name="Wang C.C."/>
            <person name="Yang T.C."/>
            <person name="Huo Q.B."/>
            <person name="Li W."/>
            <person name="Chen H.Y."/>
            <person name="Chen S.E."/>
            <person name="Zhou L.G."/>
            <person name="Ni X.B."/>
            <person name="Tian J.H."/>
            <person name="Sheng Y."/>
            <person name="Liu T."/>
            <person name="Pan Y.S."/>
            <person name="Xia L.Y."/>
            <person name="Li J."/>
            <person name="Zhao F."/>
            <person name="Cao W.C."/>
        </authorList>
    </citation>
    <scope>NUCLEOTIDE SEQUENCE [LARGE SCALE GENOMIC DNA]</scope>
    <source>
        <strain evidence="1">Iper-2018</strain>
    </source>
</reference>
<name>A0AC60QPS1_IXOPE</name>